<feature type="compositionally biased region" description="Low complexity" evidence="2">
    <location>
        <begin position="312"/>
        <end position="324"/>
    </location>
</feature>
<keyword evidence="1" id="KW-0143">Chaperone</keyword>
<dbReference type="Proteomes" id="UP000280298">
    <property type="component" value="Chromosome"/>
</dbReference>
<feature type="compositionally biased region" description="Gly residues" evidence="2">
    <location>
        <begin position="100"/>
        <end position="115"/>
    </location>
</feature>
<feature type="compositionally biased region" description="Low complexity" evidence="2">
    <location>
        <begin position="35"/>
        <end position="50"/>
    </location>
</feature>
<evidence type="ECO:0000256" key="2">
    <source>
        <dbReference type="SAM" id="MobiDB-lite"/>
    </source>
</evidence>
<feature type="compositionally biased region" description="Basic residues" evidence="2">
    <location>
        <begin position="81"/>
        <end position="92"/>
    </location>
</feature>
<organism evidence="3 4">
    <name type="scientific">Streptomyces cyaneochromogenes</name>
    <dbReference type="NCBI Taxonomy" id="2496836"/>
    <lineage>
        <taxon>Bacteria</taxon>
        <taxon>Bacillati</taxon>
        <taxon>Actinomycetota</taxon>
        <taxon>Actinomycetes</taxon>
        <taxon>Kitasatosporales</taxon>
        <taxon>Streptomycetaceae</taxon>
        <taxon>Streptomyces</taxon>
    </lineage>
</organism>
<dbReference type="InterPro" id="IPR009012">
    <property type="entry name" value="GrpE_head"/>
</dbReference>
<feature type="region of interest" description="Disordered" evidence="2">
    <location>
        <begin position="305"/>
        <end position="362"/>
    </location>
</feature>
<dbReference type="OrthoDB" id="4286176at2"/>
<dbReference type="GO" id="GO:0051087">
    <property type="term" value="F:protein-folding chaperone binding"/>
    <property type="evidence" value="ECO:0007669"/>
    <property type="project" value="InterPro"/>
</dbReference>
<feature type="compositionally biased region" description="Basic residues" evidence="2">
    <location>
        <begin position="126"/>
        <end position="138"/>
    </location>
</feature>
<feature type="compositionally biased region" description="Basic residues" evidence="2">
    <location>
        <begin position="336"/>
        <end position="362"/>
    </location>
</feature>
<evidence type="ECO:0000256" key="1">
    <source>
        <dbReference type="ARBA" id="ARBA00023186"/>
    </source>
</evidence>
<dbReference type="KEGG" id="scya:EJ357_35420"/>
<evidence type="ECO:0000313" key="3">
    <source>
        <dbReference type="EMBL" id="AZQ38096.1"/>
    </source>
</evidence>
<dbReference type="AlphaFoldDB" id="A0A3S9MG10"/>
<dbReference type="GO" id="GO:0000774">
    <property type="term" value="F:adenyl-nucleotide exchange factor activity"/>
    <property type="evidence" value="ECO:0007669"/>
    <property type="project" value="InterPro"/>
</dbReference>
<dbReference type="GO" id="GO:0042803">
    <property type="term" value="F:protein homodimerization activity"/>
    <property type="evidence" value="ECO:0007669"/>
    <property type="project" value="InterPro"/>
</dbReference>
<dbReference type="GO" id="GO:0006457">
    <property type="term" value="P:protein folding"/>
    <property type="evidence" value="ECO:0007669"/>
    <property type="project" value="InterPro"/>
</dbReference>
<keyword evidence="4" id="KW-1185">Reference proteome</keyword>
<dbReference type="Pfam" id="PF01025">
    <property type="entry name" value="GrpE"/>
    <property type="match status" value="1"/>
</dbReference>
<dbReference type="Gene3D" id="2.30.22.10">
    <property type="entry name" value="Head domain of nucleotide exchange factor GrpE"/>
    <property type="match status" value="1"/>
</dbReference>
<evidence type="ECO:0000313" key="4">
    <source>
        <dbReference type="Proteomes" id="UP000280298"/>
    </source>
</evidence>
<dbReference type="InterPro" id="IPR000740">
    <property type="entry name" value="GrpE"/>
</dbReference>
<reference evidence="3 4" key="1">
    <citation type="journal article" date="2019" name="Int. J. Syst. Evol. Microbiol.">
        <title>Streptomyces cyaneochromogenes sp. nov., a blue pigment-producing actinomycete from manganese-contaminated soil.</title>
        <authorList>
            <person name="Tang X."/>
            <person name="Zhao J."/>
            <person name="Li K."/>
            <person name="Chen Z."/>
            <person name="Sun Y."/>
            <person name="Gao J."/>
        </authorList>
    </citation>
    <scope>NUCLEOTIDE SEQUENCE [LARGE SCALE GENOMIC DNA]</scope>
    <source>
        <strain evidence="3 4">MK-45</strain>
    </source>
</reference>
<protein>
    <submittedName>
        <fullName evidence="3">Nucleotide exchange factor GrpE</fullName>
    </submittedName>
</protein>
<sequence length="362" mass="38763">MCAAPRRARRKATSAGHSTIARARNGSAPDYQTRACCSAPSLAAAATPATTRDREPSFDRRQARLGSRRRRSTTDSLVRSHAARTRRGRRAGHPAPGSPQAGGAGPHRGPAGSGQAGAHPPGRPCLPRRRRLPRRRNAHPAPAPPRPRGIFVNGPDPAAPTGPPSELDKLRRRVEALSRKRDEAESRLQALLSSLLPLDDLLADTRRRTGALYEARSAREATSAAVALSEQIDAAHLMLRGEFARHDVRPMDAVGRAVDPAEMRVVGREAHPSAPDGTVLRERVTGFRLGASILRPAQVVVAVPGPAPESEPVPGAGDGPDPAASEVPPADGVRAQPRRTTRSQRKLPRKPSAGRRRRSRRT</sequence>
<feature type="region of interest" description="Disordered" evidence="2">
    <location>
        <begin position="1"/>
        <end position="169"/>
    </location>
</feature>
<dbReference type="EMBL" id="CP034539">
    <property type="protein sequence ID" value="AZQ38096.1"/>
    <property type="molecule type" value="Genomic_DNA"/>
</dbReference>
<accession>A0A3S9MG10</accession>
<dbReference type="SUPFAM" id="SSF51064">
    <property type="entry name" value="Head domain of nucleotide exchange factor GrpE"/>
    <property type="match status" value="1"/>
</dbReference>
<proteinExistence type="predicted"/>
<name>A0A3S9MG10_9ACTN</name>
<feature type="compositionally biased region" description="Basic residues" evidence="2">
    <location>
        <begin position="1"/>
        <end position="12"/>
    </location>
</feature>
<feature type="compositionally biased region" description="Basic and acidic residues" evidence="2">
    <location>
        <begin position="51"/>
        <end position="62"/>
    </location>
</feature>
<gene>
    <name evidence="3" type="primary">grpE</name>
    <name evidence="3" type="ORF">EJ357_35420</name>
</gene>